<name>A0A366S373_9HYPO</name>
<evidence type="ECO:0000256" key="2">
    <source>
        <dbReference type="ARBA" id="ARBA00023002"/>
    </source>
</evidence>
<feature type="chain" id="PRO_5017017620" description="FMN hydroxy acid dehydrogenase domain-containing protein" evidence="4">
    <location>
        <begin position="17"/>
        <end position="597"/>
    </location>
</feature>
<evidence type="ECO:0000256" key="4">
    <source>
        <dbReference type="SAM" id="SignalP"/>
    </source>
</evidence>
<dbReference type="AlphaFoldDB" id="A0A366S373"/>
<evidence type="ECO:0000256" key="1">
    <source>
        <dbReference type="ARBA" id="ARBA00001917"/>
    </source>
</evidence>
<evidence type="ECO:0000313" key="7">
    <source>
        <dbReference type="Proteomes" id="UP000253153"/>
    </source>
</evidence>
<evidence type="ECO:0000313" key="6">
    <source>
        <dbReference type="EMBL" id="RBR23075.1"/>
    </source>
</evidence>
<proteinExistence type="predicted"/>
<dbReference type="InterPro" id="IPR000262">
    <property type="entry name" value="FMN-dep_DH"/>
</dbReference>
<evidence type="ECO:0000256" key="3">
    <source>
        <dbReference type="SAM" id="MobiDB-lite"/>
    </source>
</evidence>
<keyword evidence="2" id="KW-0560">Oxidoreductase</keyword>
<dbReference type="EMBL" id="QKXC01000081">
    <property type="protein sequence ID" value="RBR23075.1"/>
    <property type="molecule type" value="Genomic_DNA"/>
</dbReference>
<dbReference type="PANTHER" id="PTHR10578:SF140">
    <property type="entry name" value="FMN HYDROXY ACID DEHYDROGENASE DOMAIN-CONTAINING PROTEIN"/>
    <property type="match status" value="1"/>
</dbReference>
<dbReference type="Proteomes" id="UP000253153">
    <property type="component" value="Unassembled WGS sequence"/>
</dbReference>
<evidence type="ECO:0000259" key="5">
    <source>
        <dbReference type="PROSITE" id="PS51349"/>
    </source>
</evidence>
<dbReference type="Gene3D" id="3.20.20.70">
    <property type="entry name" value="Aldolase class I"/>
    <property type="match status" value="1"/>
</dbReference>
<keyword evidence="4" id="KW-0732">Signal</keyword>
<dbReference type="Pfam" id="PF01070">
    <property type="entry name" value="FMN_dh"/>
    <property type="match status" value="2"/>
</dbReference>
<gene>
    <name evidence="6" type="ORF">FIESC28_04070</name>
</gene>
<dbReference type="PANTHER" id="PTHR10578">
    <property type="entry name" value="S -2-HYDROXY-ACID OXIDASE-RELATED"/>
    <property type="match status" value="1"/>
</dbReference>
<feature type="signal peptide" evidence="4">
    <location>
        <begin position="1"/>
        <end position="16"/>
    </location>
</feature>
<sequence>MRVSTLVASLATAVSAYDDFLNEPDTGFQSYLSSTNWTEKSRPLLKDIRGVPDFDFAARQSLTDQQYAFYRTAAAGEWSYRNNLKAWEKARVRPHQLASITGLNETMGVSILGHNFSAPFFISPATRAGYGDEERGELNFVDAAADEDILYVAALYATKSIEEIGAQRKKRGNTIFQQIYTNGNLSVTWDAMKRAEAQGVKAFVWTIDAPGTAVRHRAARYDTTNANAATSVLSWDLLDQLREHTKLPIILKGITTVEDALRAVEAGADGIWLSNHGGRQADYSPSPLEIAYEIRRNAPEVFKKTEVIADSGVRYGSDVIKLLALGVKAVGLGRPFLYSNVYGPEGPKKLIQILKNEILTDAAQIGINDLHNIPSRVRQPPAKSGQKSEFASYSQIEQDLGNASNGAMTTEKVGTATRETTVNDVALEAQAAATEKFGIATGTGAKDHRSVILEAAQETASDDVAHAARAMTVPGVITEAPIIDPTRRIMAEKTLIDEINDDLVDTTQTAVQSSTPGGPEATGDGPRRRNGNLFPVHSIPSVVDEIQRTIPGPQVDMVWGPRPIIRAIYEEFKAKNGLCTAHILPSRDDDEGDGDAY</sequence>
<dbReference type="SUPFAM" id="SSF51395">
    <property type="entry name" value="FMN-linked oxidoreductases"/>
    <property type="match status" value="1"/>
</dbReference>
<comment type="cofactor">
    <cofactor evidence="1">
        <name>FMN</name>
        <dbReference type="ChEBI" id="CHEBI:58210"/>
    </cofactor>
</comment>
<protein>
    <recommendedName>
        <fullName evidence="5">FMN hydroxy acid dehydrogenase domain-containing protein</fullName>
    </recommendedName>
</protein>
<comment type="caution">
    <text evidence="6">The sequence shown here is derived from an EMBL/GenBank/DDBJ whole genome shotgun (WGS) entry which is preliminary data.</text>
</comment>
<keyword evidence="7" id="KW-1185">Reference proteome</keyword>
<reference evidence="6 7" key="1">
    <citation type="submission" date="2018-06" db="EMBL/GenBank/DDBJ databases">
        <title>Fusarium incarnatum-equiseti species complex species 28.</title>
        <authorList>
            <person name="Gardiner D.M."/>
        </authorList>
    </citation>
    <scope>NUCLEOTIDE SEQUENCE [LARGE SCALE GENOMIC DNA]</scope>
    <source>
        <strain evidence="6 7">FIESC_28</strain>
    </source>
</reference>
<accession>A0A366S373</accession>
<dbReference type="OrthoDB" id="1925334at2759"/>
<dbReference type="PROSITE" id="PS51349">
    <property type="entry name" value="FMN_HYDROXY_ACID_DH_2"/>
    <property type="match status" value="1"/>
</dbReference>
<dbReference type="PROSITE" id="PS00557">
    <property type="entry name" value="FMN_HYDROXY_ACID_DH_1"/>
    <property type="match status" value="1"/>
</dbReference>
<organism evidence="6 7">
    <name type="scientific">Fusarium coffeatum</name>
    <dbReference type="NCBI Taxonomy" id="231269"/>
    <lineage>
        <taxon>Eukaryota</taxon>
        <taxon>Fungi</taxon>
        <taxon>Dikarya</taxon>
        <taxon>Ascomycota</taxon>
        <taxon>Pezizomycotina</taxon>
        <taxon>Sordariomycetes</taxon>
        <taxon>Hypocreomycetidae</taxon>
        <taxon>Hypocreales</taxon>
        <taxon>Nectriaceae</taxon>
        <taxon>Fusarium</taxon>
        <taxon>Fusarium incarnatum-equiseti species complex</taxon>
    </lineage>
</organism>
<dbReference type="InterPro" id="IPR037396">
    <property type="entry name" value="FMN_HAD"/>
</dbReference>
<feature type="region of interest" description="Disordered" evidence="3">
    <location>
        <begin position="508"/>
        <end position="535"/>
    </location>
</feature>
<dbReference type="InterPro" id="IPR008259">
    <property type="entry name" value="FMN_hydac_DH_AS"/>
</dbReference>
<dbReference type="GeneID" id="41993513"/>
<dbReference type="GO" id="GO:0016491">
    <property type="term" value="F:oxidoreductase activity"/>
    <property type="evidence" value="ECO:0007669"/>
    <property type="project" value="UniProtKB-KW"/>
</dbReference>
<dbReference type="RefSeq" id="XP_031017666.1">
    <property type="nucleotide sequence ID" value="XM_031158217.1"/>
</dbReference>
<dbReference type="InterPro" id="IPR013785">
    <property type="entry name" value="Aldolase_TIM"/>
</dbReference>
<feature type="domain" description="FMN hydroxy acid dehydrogenase" evidence="5">
    <location>
        <begin position="43"/>
        <end position="383"/>
    </location>
</feature>